<feature type="region of interest" description="Disordered" evidence="1">
    <location>
        <begin position="1"/>
        <end position="74"/>
    </location>
</feature>
<reference evidence="2" key="1">
    <citation type="journal article" date="2022" name="bioRxiv">
        <title>Sequencing and chromosome-scale assembly of the giantPleurodeles waltlgenome.</title>
        <authorList>
            <person name="Brown T."/>
            <person name="Elewa A."/>
            <person name="Iarovenko S."/>
            <person name="Subramanian E."/>
            <person name="Araus A.J."/>
            <person name="Petzold A."/>
            <person name="Susuki M."/>
            <person name="Suzuki K.-i.T."/>
            <person name="Hayashi T."/>
            <person name="Toyoda A."/>
            <person name="Oliveira C."/>
            <person name="Osipova E."/>
            <person name="Leigh N.D."/>
            <person name="Simon A."/>
            <person name="Yun M.H."/>
        </authorList>
    </citation>
    <scope>NUCLEOTIDE SEQUENCE</scope>
    <source>
        <strain evidence="2">20211129_DDA</strain>
        <tissue evidence="2">Liver</tissue>
    </source>
</reference>
<evidence type="ECO:0000313" key="3">
    <source>
        <dbReference type="Proteomes" id="UP001066276"/>
    </source>
</evidence>
<keyword evidence="3" id="KW-1185">Reference proteome</keyword>
<evidence type="ECO:0000313" key="2">
    <source>
        <dbReference type="EMBL" id="KAJ1157867.1"/>
    </source>
</evidence>
<name>A0AAV7S1M5_PLEWA</name>
<dbReference type="AlphaFoldDB" id="A0AAV7S1M5"/>
<sequence>MQPPNRPPELPRGREQPQRLPSPTRAISIRTRGEPLAPDSITRSRPPRVRPRRSPVHQRVAGVSGQPPEGPHPP</sequence>
<dbReference type="Proteomes" id="UP001066276">
    <property type="component" value="Chromosome 5"/>
</dbReference>
<evidence type="ECO:0000256" key="1">
    <source>
        <dbReference type="SAM" id="MobiDB-lite"/>
    </source>
</evidence>
<gene>
    <name evidence="2" type="ORF">NDU88_010564</name>
</gene>
<dbReference type="EMBL" id="JANPWB010000009">
    <property type="protein sequence ID" value="KAJ1157867.1"/>
    <property type="molecule type" value="Genomic_DNA"/>
</dbReference>
<organism evidence="2 3">
    <name type="scientific">Pleurodeles waltl</name>
    <name type="common">Iberian ribbed newt</name>
    <dbReference type="NCBI Taxonomy" id="8319"/>
    <lineage>
        <taxon>Eukaryota</taxon>
        <taxon>Metazoa</taxon>
        <taxon>Chordata</taxon>
        <taxon>Craniata</taxon>
        <taxon>Vertebrata</taxon>
        <taxon>Euteleostomi</taxon>
        <taxon>Amphibia</taxon>
        <taxon>Batrachia</taxon>
        <taxon>Caudata</taxon>
        <taxon>Salamandroidea</taxon>
        <taxon>Salamandridae</taxon>
        <taxon>Pleurodelinae</taxon>
        <taxon>Pleurodeles</taxon>
    </lineage>
</organism>
<feature type="compositionally biased region" description="Basic residues" evidence="1">
    <location>
        <begin position="45"/>
        <end position="56"/>
    </location>
</feature>
<proteinExistence type="predicted"/>
<comment type="caution">
    <text evidence="2">The sequence shown here is derived from an EMBL/GenBank/DDBJ whole genome shotgun (WGS) entry which is preliminary data.</text>
</comment>
<protein>
    <submittedName>
        <fullName evidence="2">Uncharacterized protein</fullName>
    </submittedName>
</protein>
<accession>A0AAV7S1M5</accession>